<evidence type="ECO:0000313" key="3">
    <source>
        <dbReference type="EMBL" id="CCL97704.1"/>
    </source>
</evidence>
<dbReference type="Proteomes" id="UP000001467">
    <property type="component" value="Segment"/>
</dbReference>
<keyword evidence="1" id="KW-0812">Transmembrane</keyword>
<accession>K0NN05</accession>
<sequence length="45" mass="5307">MEILVPLLVIMFIVVWVIGPLIFIGYILSEHQKFNECLRKGIKYE</sequence>
<evidence type="ECO:0000313" key="5">
    <source>
        <dbReference type="Proteomes" id="UP000211060"/>
    </source>
</evidence>
<dbReference type="EMBL" id="HE981739">
    <property type="protein sequence ID" value="CCL97704.1"/>
    <property type="molecule type" value="Genomic_DNA"/>
</dbReference>
<dbReference type="GeneID" id="3416262"/>
<evidence type="ECO:0000313" key="2">
    <source>
        <dbReference type="EMBL" id="CCK74087.1"/>
    </source>
</evidence>
<protein>
    <submittedName>
        <fullName evidence="3">Uncharacterized protein</fullName>
    </submittedName>
</protein>
<dbReference type="EMBL" id="HE858210">
    <property type="protein sequence ID" value="CCK74087.1"/>
    <property type="molecule type" value="Genomic_DNA"/>
</dbReference>
<name>K0NN05_9CAUD</name>
<dbReference type="KEGG" id="vg:3416262"/>
<evidence type="ECO:0000313" key="4">
    <source>
        <dbReference type="Proteomes" id="UP000001467"/>
    </source>
</evidence>
<keyword evidence="1" id="KW-1133">Transmembrane helix</keyword>
<reference evidence="4 5" key="2">
    <citation type="journal article" date="2012" name="PLoS Genet.">
        <title>A Bacteriophage-Encoded J-Domain Protein Interacts with the DnaK/Hsp70 Chaperone and Stabilizes the Heat-Shock Factor ?(32) of Escherichia coli.</title>
        <authorList>
            <person name="Perrody E."/>
            <person name="Cirinesi A.M."/>
            <person name="Desplats C."/>
            <person name="Keppel F."/>
            <person name="Schwager F."/>
            <person name="Tranier S."/>
            <person name="Georgopoulos C."/>
            <person name="Genevaux P."/>
        </authorList>
    </citation>
    <scope>NUCLEOTIDE SEQUENCE [LARGE SCALE GENOMIC DNA]</scope>
    <source>
        <strain evidence="3">RB43-GVA</strain>
    </source>
</reference>
<keyword evidence="1" id="KW-0472">Membrane</keyword>
<reference evidence="2" key="1">
    <citation type="thesis" date="2012" institute="CNRS">
        <title>Hsp70 in life cycle of bacteriophages.</title>
        <authorList>
            <person name="Perrody E.P."/>
        </authorList>
    </citation>
    <scope>NUCLEOTIDE SEQUENCE</scope>
    <source>
        <strain evidence="2">RB43-GVA</strain>
    </source>
</reference>
<feature type="transmembrane region" description="Helical" evidence="1">
    <location>
        <begin position="6"/>
        <end position="29"/>
    </location>
</feature>
<evidence type="ECO:0000256" key="1">
    <source>
        <dbReference type="SAM" id="Phobius"/>
    </source>
</evidence>
<dbReference type="RefSeq" id="YP_239220.1">
    <property type="nucleotide sequence ID" value="NC_007023.1"/>
</dbReference>
<proteinExistence type="predicted"/>
<dbReference type="Proteomes" id="UP000211060">
    <property type="component" value="Segment"/>
</dbReference>
<organism evidence="3 4">
    <name type="scientific">Pseudotevenvirus RB43</name>
    <dbReference type="NCBI Taxonomy" id="115991"/>
    <lineage>
        <taxon>Viruses</taxon>
        <taxon>Duplodnaviria</taxon>
        <taxon>Heunggongvirae</taxon>
        <taxon>Uroviricota</taxon>
        <taxon>Caudoviricetes</taxon>
        <taxon>Pantevenvirales</taxon>
        <taxon>Straboviridae</taxon>
        <taxon>Pseudotevenvirus</taxon>
    </lineage>
</organism>